<dbReference type="EMBL" id="JARVCO010000008">
    <property type="protein sequence ID" value="MDZ8118459.1"/>
    <property type="molecule type" value="Genomic_DNA"/>
</dbReference>
<evidence type="ECO:0000313" key="2">
    <source>
        <dbReference type="Proteomes" id="UP001290861"/>
    </source>
</evidence>
<proteinExistence type="predicted"/>
<evidence type="ECO:0008006" key="3">
    <source>
        <dbReference type="Google" id="ProtNLM"/>
    </source>
</evidence>
<comment type="caution">
    <text evidence="1">The sequence shown here is derived from an EMBL/GenBank/DDBJ whole genome shotgun (WGS) entry which is preliminary data.</text>
</comment>
<name>A0ABU5MW52_9BACT</name>
<protein>
    <recommendedName>
        <fullName evidence="3">Gfo/Idh/MocA-like oxidoreductase N-terminal domain-containing protein</fullName>
    </recommendedName>
</protein>
<reference evidence="1 2" key="1">
    <citation type="journal article" date="2024" name="Appl. Environ. Microbiol.">
        <title>Pontiella agarivorans sp. nov., a novel marine anaerobic bacterium capable of degrading macroalgal polysaccharides and fixing nitrogen.</title>
        <authorList>
            <person name="Liu N."/>
            <person name="Kivenson V."/>
            <person name="Peng X."/>
            <person name="Cui Z."/>
            <person name="Lankiewicz T.S."/>
            <person name="Gosselin K.M."/>
            <person name="English C.J."/>
            <person name="Blair E.M."/>
            <person name="O'Malley M.A."/>
            <person name="Valentine D.L."/>
        </authorList>
    </citation>
    <scope>NUCLEOTIDE SEQUENCE [LARGE SCALE GENOMIC DNA]</scope>
    <source>
        <strain evidence="1 2">NLcol2</strain>
    </source>
</reference>
<accession>A0ABU5MW52</accession>
<organism evidence="1 2">
    <name type="scientific">Pontiella agarivorans</name>
    <dbReference type="NCBI Taxonomy" id="3038953"/>
    <lineage>
        <taxon>Bacteria</taxon>
        <taxon>Pseudomonadati</taxon>
        <taxon>Kiritimatiellota</taxon>
        <taxon>Kiritimatiellia</taxon>
        <taxon>Kiritimatiellales</taxon>
        <taxon>Pontiellaceae</taxon>
        <taxon>Pontiella</taxon>
    </lineage>
</organism>
<dbReference type="Proteomes" id="UP001290861">
    <property type="component" value="Unassembled WGS sequence"/>
</dbReference>
<evidence type="ECO:0000313" key="1">
    <source>
        <dbReference type="EMBL" id="MDZ8118459.1"/>
    </source>
</evidence>
<keyword evidence="2" id="KW-1185">Reference proteome</keyword>
<sequence length="105" mass="11483">MIPGSVLGANEKISVATVDAMRRGKHVCTQKPLTHTMWEARLTNPEVMNACGYPEKYMNVLKAVFLSGGYVLLKGVDYRTGGKLLFAAPFTEMMLLDVLASRFGG</sequence>
<gene>
    <name evidence="1" type="ORF">P9H32_07420</name>
</gene>
<dbReference type="RefSeq" id="WP_322608259.1">
    <property type="nucleotide sequence ID" value="NZ_JARVCO010000008.1"/>
</dbReference>